<dbReference type="Pfam" id="PF01562">
    <property type="entry name" value="Pep_M12B_propep"/>
    <property type="match status" value="1"/>
</dbReference>
<dbReference type="InterPro" id="IPR002870">
    <property type="entry name" value="Peptidase_M12B_N"/>
</dbReference>
<gene>
    <name evidence="3" type="ORF">Anapl_11428</name>
</gene>
<reference evidence="4" key="1">
    <citation type="journal article" date="2013" name="Nat. Genet.">
        <title>The duck genome and transcriptome provide insight into an avian influenza virus reservoir species.</title>
        <authorList>
            <person name="Huang Y."/>
            <person name="Li Y."/>
            <person name="Burt D.W."/>
            <person name="Chen H."/>
            <person name="Zhang Y."/>
            <person name="Qian W."/>
            <person name="Kim H."/>
            <person name="Gan S."/>
            <person name="Zhao Y."/>
            <person name="Li J."/>
            <person name="Yi K."/>
            <person name="Feng H."/>
            <person name="Zhu P."/>
            <person name="Li B."/>
            <person name="Liu Q."/>
            <person name="Fairley S."/>
            <person name="Magor K.E."/>
            <person name="Du Z."/>
            <person name="Hu X."/>
            <person name="Goodman L."/>
            <person name="Tafer H."/>
            <person name="Vignal A."/>
            <person name="Lee T."/>
            <person name="Kim K.W."/>
            <person name="Sheng Z."/>
            <person name="An Y."/>
            <person name="Searle S."/>
            <person name="Herrero J."/>
            <person name="Groenen M.A."/>
            <person name="Crooijmans R.P."/>
            <person name="Faraut T."/>
            <person name="Cai Q."/>
            <person name="Webster R.G."/>
            <person name="Aldridge J.R."/>
            <person name="Warren W.C."/>
            <person name="Bartschat S."/>
            <person name="Kehr S."/>
            <person name="Marz M."/>
            <person name="Stadler P.F."/>
            <person name="Smith J."/>
            <person name="Kraus R.H."/>
            <person name="Zhao Y."/>
            <person name="Ren L."/>
            <person name="Fei J."/>
            <person name="Morisson M."/>
            <person name="Kaiser P."/>
            <person name="Griffin D.K."/>
            <person name="Rao M."/>
            <person name="Pitel F."/>
            <person name="Wang J."/>
            <person name="Li N."/>
        </authorList>
    </citation>
    <scope>NUCLEOTIDE SEQUENCE [LARGE SCALE GENOMIC DNA]</scope>
</reference>
<evidence type="ECO:0000259" key="2">
    <source>
        <dbReference type="Pfam" id="PF01562"/>
    </source>
</evidence>
<dbReference type="GO" id="GO:0007229">
    <property type="term" value="P:integrin-mediated signaling pathway"/>
    <property type="evidence" value="ECO:0007669"/>
    <property type="project" value="UniProtKB-KW"/>
</dbReference>
<sequence length="407" mass="45046">MVKAMPQRVPEIRGPSNSWRVGMNSERFTPQSEVLSPRGAPCPAALYPISRNIEEYSLVIPTSTDSQGRFLSHLVSGPPKARFRRAAEDLQREAANEQIFYNVTVFGREFHFRLRPNSRLVAPGATVEWQEDSDETHIEPLYGNCLYVGDITDLPNASVAISNCDGLCGWVSRHIIDAQRVMLALWLCCSMACCWSCTRLLLTPRARDFFSIVPSWRNAEQLAISVTAAKRWLASSTTAQGFEFQSYTDCLKGLLPTGCYRAELVSSDRISLVSWHQYPSGLRLLAGEVLHLGVRLPLEVLAPESGDQAGMIRTDKDEFFIEPLEKGAHEEEEGGGRTHVVYRRAAAKKQLAVENADILYKAAPQSLCRLLLSEPQPWAAGDAAGVLQLPSLSSAFEPLAVLLNGMQ</sequence>
<organism evidence="3 4">
    <name type="scientific">Anas platyrhynchos</name>
    <name type="common">Mallard</name>
    <name type="synonym">Anas boschas</name>
    <dbReference type="NCBI Taxonomy" id="8839"/>
    <lineage>
        <taxon>Eukaryota</taxon>
        <taxon>Metazoa</taxon>
        <taxon>Chordata</taxon>
        <taxon>Craniata</taxon>
        <taxon>Vertebrata</taxon>
        <taxon>Euteleostomi</taxon>
        <taxon>Archelosauria</taxon>
        <taxon>Archosauria</taxon>
        <taxon>Dinosauria</taxon>
        <taxon>Saurischia</taxon>
        <taxon>Theropoda</taxon>
        <taxon>Coelurosauria</taxon>
        <taxon>Aves</taxon>
        <taxon>Neognathae</taxon>
        <taxon>Galloanserae</taxon>
        <taxon>Anseriformes</taxon>
        <taxon>Anatidae</taxon>
        <taxon>Anatinae</taxon>
        <taxon>Anas</taxon>
    </lineage>
</organism>
<dbReference type="AlphaFoldDB" id="R0JLG3"/>
<protein>
    <submittedName>
        <fullName evidence="3">A disintegrin and metalloproteinase with thrombospondin motifs 2</fullName>
    </submittedName>
</protein>
<keyword evidence="4" id="KW-1185">Reference proteome</keyword>
<evidence type="ECO:0000256" key="1">
    <source>
        <dbReference type="ARBA" id="ARBA00023157"/>
    </source>
</evidence>
<evidence type="ECO:0000313" key="4">
    <source>
        <dbReference type="Proteomes" id="UP000296049"/>
    </source>
</evidence>
<name>R0JLG3_ANAPL</name>
<accession>R0JLG3</accession>
<dbReference type="EMBL" id="KB743585">
    <property type="protein sequence ID" value="EOA97891.1"/>
    <property type="molecule type" value="Genomic_DNA"/>
</dbReference>
<dbReference type="Proteomes" id="UP000296049">
    <property type="component" value="Unassembled WGS sequence"/>
</dbReference>
<keyword evidence="1" id="KW-1015">Disulfide bond</keyword>
<feature type="domain" description="Peptidase M12B propeptide" evidence="2">
    <location>
        <begin position="58"/>
        <end position="151"/>
    </location>
</feature>
<evidence type="ECO:0000313" key="3">
    <source>
        <dbReference type="EMBL" id="EOA97891.1"/>
    </source>
</evidence>
<proteinExistence type="predicted"/>
<keyword evidence="3" id="KW-0401">Integrin</keyword>